<dbReference type="Proteomes" id="UP000029665">
    <property type="component" value="Unassembled WGS sequence"/>
</dbReference>
<dbReference type="PANTHER" id="PTHR11764:SF20">
    <property type="entry name" value="LANOSTEROL SYNTHASE"/>
    <property type="match status" value="1"/>
</dbReference>
<proteinExistence type="inferred from homology"/>
<feature type="domain" description="Squalene cyclase N-terminal" evidence="2">
    <location>
        <begin position="74"/>
        <end position="133"/>
    </location>
</feature>
<dbReference type="InterPro" id="IPR018333">
    <property type="entry name" value="Squalene_cyclase"/>
</dbReference>
<name>A0A060S3F0_PYCCI</name>
<dbReference type="STRING" id="5643.A0A060S3F0"/>
<dbReference type="GO" id="GO:0000250">
    <property type="term" value="F:lanosterol synthase activity"/>
    <property type="evidence" value="ECO:0007669"/>
    <property type="project" value="TreeGrafter"/>
</dbReference>
<organism evidence="3 4">
    <name type="scientific">Pycnoporus cinnabarinus</name>
    <name type="common">Cinnabar-red polypore</name>
    <name type="synonym">Trametes cinnabarina</name>
    <dbReference type="NCBI Taxonomy" id="5643"/>
    <lineage>
        <taxon>Eukaryota</taxon>
        <taxon>Fungi</taxon>
        <taxon>Dikarya</taxon>
        <taxon>Basidiomycota</taxon>
        <taxon>Agaricomycotina</taxon>
        <taxon>Agaricomycetes</taxon>
        <taxon>Polyporales</taxon>
        <taxon>Polyporaceae</taxon>
        <taxon>Trametes</taxon>
    </lineage>
</organism>
<accession>A0A060S3F0</accession>
<protein>
    <recommendedName>
        <fullName evidence="2">Squalene cyclase N-terminal domain-containing protein</fullName>
    </recommendedName>
</protein>
<comment type="caution">
    <text evidence="3">The sequence shown here is derived from an EMBL/GenBank/DDBJ whole genome shotgun (WGS) entry which is preliminary data.</text>
</comment>
<dbReference type="Gene3D" id="1.50.10.20">
    <property type="match status" value="1"/>
</dbReference>
<dbReference type="HOGENOM" id="CLU_1262106_0_0_1"/>
<dbReference type="EMBL" id="CCBP010000026">
    <property type="protein sequence ID" value="CDO68805.1"/>
    <property type="molecule type" value="Genomic_DNA"/>
</dbReference>
<evidence type="ECO:0000313" key="4">
    <source>
        <dbReference type="Proteomes" id="UP000029665"/>
    </source>
</evidence>
<dbReference type="GO" id="GO:0005811">
    <property type="term" value="C:lipid droplet"/>
    <property type="evidence" value="ECO:0007669"/>
    <property type="project" value="InterPro"/>
</dbReference>
<evidence type="ECO:0000256" key="1">
    <source>
        <dbReference type="ARBA" id="ARBA00009755"/>
    </source>
</evidence>
<dbReference type="InterPro" id="IPR008930">
    <property type="entry name" value="Terpenoid_cyclase/PrenylTrfase"/>
</dbReference>
<dbReference type="PANTHER" id="PTHR11764">
    <property type="entry name" value="TERPENE CYCLASE/MUTASE FAMILY MEMBER"/>
    <property type="match status" value="1"/>
</dbReference>
<dbReference type="GO" id="GO:0016104">
    <property type="term" value="P:triterpenoid biosynthetic process"/>
    <property type="evidence" value="ECO:0007669"/>
    <property type="project" value="InterPro"/>
</dbReference>
<dbReference type="Pfam" id="PF13249">
    <property type="entry name" value="SQHop_cyclase_N"/>
    <property type="match status" value="1"/>
</dbReference>
<keyword evidence="4" id="KW-1185">Reference proteome</keyword>
<reference evidence="3" key="1">
    <citation type="submission" date="2014-01" db="EMBL/GenBank/DDBJ databases">
        <title>The genome of the white-rot fungus Pycnoporus cinnabarinus: a basidiomycete model with a versatile arsenal for lignocellulosic biomass breakdown.</title>
        <authorList>
            <person name="Levasseur A."/>
            <person name="Lomascolo A."/>
            <person name="Ruiz-Duenas F.J."/>
            <person name="Uzan E."/>
            <person name="Piumi F."/>
            <person name="Kues U."/>
            <person name="Ram A.F.J."/>
            <person name="Murat C."/>
            <person name="Haon M."/>
            <person name="Benoit I."/>
            <person name="Arfi Y."/>
            <person name="Chevret D."/>
            <person name="Drula E."/>
            <person name="Kwon M.J."/>
            <person name="Gouret P."/>
            <person name="Lesage-Meessen L."/>
            <person name="Lombard V."/>
            <person name="Mariette J."/>
            <person name="Noirot C."/>
            <person name="Park J."/>
            <person name="Patyshakuliyeva A."/>
            <person name="Wieneger R.A.B."/>
            <person name="Wosten H.A.B."/>
            <person name="Martin F."/>
            <person name="Coutinho P.M."/>
            <person name="de Vries R."/>
            <person name="Martinez A.T."/>
            <person name="Klopp C."/>
            <person name="Pontarotti P."/>
            <person name="Henrissat B."/>
            <person name="Record E."/>
        </authorList>
    </citation>
    <scope>NUCLEOTIDE SEQUENCE [LARGE SCALE GENOMIC DNA]</scope>
    <source>
        <strain evidence="3">BRFM137</strain>
    </source>
</reference>
<dbReference type="AlphaFoldDB" id="A0A060S3F0"/>
<evidence type="ECO:0000259" key="2">
    <source>
        <dbReference type="Pfam" id="PF13249"/>
    </source>
</evidence>
<dbReference type="InterPro" id="IPR032697">
    <property type="entry name" value="SQ_cyclase_N"/>
</dbReference>
<evidence type="ECO:0000313" key="3">
    <source>
        <dbReference type="EMBL" id="CDO68805.1"/>
    </source>
</evidence>
<dbReference type="GO" id="GO:0006695">
    <property type="term" value="P:cholesterol biosynthetic process"/>
    <property type="evidence" value="ECO:0007669"/>
    <property type="project" value="TreeGrafter"/>
</dbReference>
<comment type="similarity">
    <text evidence="1">Belongs to the terpene cyclase/mutase family.</text>
</comment>
<gene>
    <name evidence="3" type="ORF">BN946_scf184805.g14</name>
</gene>
<dbReference type="OrthoDB" id="2769307at2759"/>
<dbReference type="SUPFAM" id="SSF48239">
    <property type="entry name" value="Terpenoid cyclases/Protein prenyltransferases"/>
    <property type="match status" value="1"/>
</dbReference>
<sequence length="199" mass="21559">MPRSIRRTTQRTQRLSSSGAACRRVNLVLVASYVSRSDFECIVWRSLNALWHADPAPPPAISKVTAPSSAPRSANCAIRILGVKPDHPVAVKARGCLHKLGGATGVPSWGKFWLSVLNVYDWDGNHMIPTELCPIAVYLSASAPTDADVRGGELVDGSFEYKFEDFFIANSDEYADVVGSPAGLPAFKCGVELTRVRDV</sequence>